<name>A0A455UJD4_9GAMM</name>
<reference evidence="1 2" key="1">
    <citation type="journal article" date="2019" name="Microbiol. Resour. Announc.">
        <title>Complete Genome Sequence of Halomonas sulfidaeris Strain Esulfide1 Isolated from a Metal Sulfide Rock at a Depth of 2,200 Meters, Obtained Using Nanopore Sequencing.</title>
        <authorList>
            <person name="Saito M."/>
            <person name="Nishigata A."/>
            <person name="Galipon J."/>
            <person name="Arakawa K."/>
        </authorList>
    </citation>
    <scope>NUCLEOTIDE SEQUENCE [LARGE SCALE GENOMIC DNA]</scope>
    <source>
        <strain evidence="1 2">ATCC BAA-803</strain>
    </source>
</reference>
<dbReference type="KEGG" id="hsr:HSBAA_60970"/>
<sequence>MRENLAAETLRLDTNTLSQLDAMMTPSKVAGARYSEAQQADIDTEEFSF</sequence>
<proteinExistence type="predicted"/>
<dbReference type="Proteomes" id="UP000320231">
    <property type="component" value="Chromosome"/>
</dbReference>
<organism evidence="1 2">
    <name type="scientific">Vreelandella sulfidaeris</name>
    <dbReference type="NCBI Taxonomy" id="115553"/>
    <lineage>
        <taxon>Bacteria</taxon>
        <taxon>Pseudomonadati</taxon>
        <taxon>Pseudomonadota</taxon>
        <taxon>Gammaproteobacteria</taxon>
        <taxon>Oceanospirillales</taxon>
        <taxon>Halomonadaceae</taxon>
        <taxon>Vreelandella</taxon>
    </lineage>
</organism>
<protein>
    <submittedName>
        <fullName evidence="1">Uncharacterized protein</fullName>
    </submittedName>
</protein>
<evidence type="ECO:0000313" key="1">
    <source>
        <dbReference type="EMBL" id="BBI64791.1"/>
    </source>
</evidence>
<evidence type="ECO:0000313" key="2">
    <source>
        <dbReference type="Proteomes" id="UP000320231"/>
    </source>
</evidence>
<accession>A0A455UJD4</accession>
<dbReference type="AlphaFoldDB" id="A0A455UJD4"/>
<gene>
    <name evidence="1" type="ORF">HSBAA_60970</name>
</gene>
<dbReference type="EMBL" id="AP019514">
    <property type="protein sequence ID" value="BBI64791.1"/>
    <property type="molecule type" value="Genomic_DNA"/>
</dbReference>